<evidence type="ECO:0000256" key="3">
    <source>
        <dbReference type="ARBA" id="ARBA00022553"/>
    </source>
</evidence>
<dbReference type="PANTHER" id="PTHR43775:SF51">
    <property type="entry name" value="INACTIVE PHENOLPHTHIOCEROL SYNTHESIS POLYKETIDE SYNTHASE TYPE I PKS1-RELATED"/>
    <property type="match status" value="1"/>
</dbReference>
<feature type="domain" description="Carrier" evidence="16">
    <location>
        <begin position="1947"/>
        <end position="2022"/>
    </location>
</feature>
<dbReference type="RefSeq" id="WP_125592104.1">
    <property type="nucleotide sequence ID" value="NZ_QHHU01000052.1"/>
</dbReference>
<dbReference type="SMART" id="SM00829">
    <property type="entry name" value="PKS_ER"/>
    <property type="match status" value="2"/>
</dbReference>
<dbReference type="InterPro" id="IPR036291">
    <property type="entry name" value="NAD(P)-bd_dom_sf"/>
</dbReference>
<evidence type="ECO:0000259" key="18">
    <source>
        <dbReference type="PROSITE" id="PS52019"/>
    </source>
</evidence>
<dbReference type="Gene3D" id="3.40.47.10">
    <property type="match status" value="2"/>
</dbReference>
<feature type="non-terminal residue" evidence="19">
    <location>
        <position position="3599"/>
    </location>
</feature>
<keyword evidence="5" id="KW-0677">Repeat</keyword>
<dbReference type="SUPFAM" id="SSF47336">
    <property type="entry name" value="ACP-like"/>
    <property type="match status" value="1"/>
</dbReference>
<organism evidence="19 20">
    <name type="scientific">Amycolatopsis balhimycina DSM 5908</name>
    <dbReference type="NCBI Taxonomy" id="1081091"/>
    <lineage>
        <taxon>Bacteria</taxon>
        <taxon>Bacillati</taxon>
        <taxon>Actinomycetota</taxon>
        <taxon>Actinomycetes</taxon>
        <taxon>Pseudonocardiales</taxon>
        <taxon>Pseudonocardiaceae</taxon>
        <taxon>Amycolatopsis</taxon>
    </lineage>
</organism>
<comment type="function">
    <text evidence="11">Involved in the biosynthesis of antibiotic erythromycin via the biosynthesis of its aglycone precursor, 6-deoxyerythronolide B (6-dEB).</text>
</comment>
<evidence type="ECO:0000259" key="16">
    <source>
        <dbReference type="PROSITE" id="PS50075"/>
    </source>
</evidence>
<dbReference type="Pfam" id="PF00698">
    <property type="entry name" value="Acyl_transf_1"/>
    <property type="match status" value="2"/>
</dbReference>
<dbReference type="Gene3D" id="3.90.180.10">
    <property type="entry name" value="Medium-chain alcohol dehydrogenases, catalytic domain"/>
    <property type="match status" value="2"/>
</dbReference>
<dbReference type="Gene3D" id="3.30.70.3290">
    <property type="match status" value="2"/>
</dbReference>
<evidence type="ECO:0000313" key="20">
    <source>
        <dbReference type="Proteomes" id="UP000286716"/>
    </source>
</evidence>
<proteinExistence type="predicted"/>
<dbReference type="GO" id="GO:0004315">
    <property type="term" value="F:3-oxoacyl-[acyl-carrier-protein] synthase activity"/>
    <property type="evidence" value="ECO:0007669"/>
    <property type="project" value="InterPro"/>
</dbReference>
<evidence type="ECO:0000256" key="4">
    <source>
        <dbReference type="ARBA" id="ARBA00022679"/>
    </source>
</evidence>
<feature type="active site" description="Proton acceptor; for dehydratase activity" evidence="15">
    <location>
        <position position="2941"/>
    </location>
</feature>
<dbReference type="GO" id="GO:0033068">
    <property type="term" value="P:macrolide biosynthetic process"/>
    <property type="evidence" value="ECO:0007669"/>
    <property type="project" value="UniProtKB-ARBA"/>
</dbReference>
<keyword evidence="2" id="KW-0596">Phosphopantetheine</keyword>
<dbReference type="CDD" id="cd05195">
    <property type="entry name" value="enoyl_red"/>
    <property type="match status" value="2"/>
</dbReference>
<dbReference type="GO" id="GO:0006633">
    <property type="term" value="P:fatty acid biosynthetic process"/>
    <property type="evidence" value="ECO:0007669"/>
    <property type="project" value="InterPro"/>
</dbReference>
<dbReference type="SMART" id="SM00822">
    <property type="entry name" value="PKS_KR"/>
    <property type="match status" value="1"/>
</dbReference>
<dbReference type="InterPro" id="IPR014031">
    <property type="entry name" value="Ketoacyl_synth_C"/>
</dbReference>
<dbReference type="InterPro" id="IPR016039">
    <property type="entry name" value="Thiolase-like"/>
</dbReference>
<dbReference type="Pfam" id="PF22953">
    <property type="entry name" value="SpnB_Rossmann"/>
    <property type="match status" value="2"/>
</dbReference>
<keyword evidence="20" id="KW-1185">Reference proteome</keyword>
<dbReference type="InterPro" id="IPR036736">
    <property type="entry name" value="ACP-like_sf"/>
</dbReference>
<dbReference type="InterPro" id="IPR042104">
    <property type="entry name" value="PKS_dehydratase_sf"/>
</dbReference>
<comment type="cofactor">
    <cofactor evidence="1">
        <name>pantetheine 4'-phosphate</name>
        <dbReference type="ChEBI" id="CHEBI:47942"/>
    </cofactor>
</comment>
<dbReference type="Pfam" id="PF00109">
    <property type="entry name" value="ketoacyl-synt"/>
    <property type="match status" value="2"/>
</dbReference>
<dbReference type="Gene3D" id="3.40.50.720">
    <property type="entry name" value="NAD(P)-binding Rossmann-like Domain"/>
    <property type="match status" value="1"/>
</dbReference>
<dbReference type="PANTHER" id="PTHR43775">
    <property type="entry name" value="FATTY ACID SYNTHASE"/>
    <property type="match status" value="1"/>
</dbReference>
<dbReference type="InterPro" id="IPR014030">
    <property type="entry name" value="Ketoacyl_synth_N"/>
</dbReference>
<dbReference type="InterPro" id="IPR020841">
    <property type="entry name" value="PKS_Beta-ketoAc_synthase_dom"/>
</dbReference>
<dbReference type="PROSITE" id="PS52019">
    <property type="entry name" value="PKS_MFAS_DH"/>
    <property type="match status" value="2"/>
</dbReference>
<keyword evidence="4" id="KW-0808">Transferase</keyword>
<evidence type="ECO:0000256" key="10">
    <source>
        <dbReference type="ARBA" id="ARBA00052442"/>
    </source>
</evidence>
<dbReference type="Pfam" id="PF00107">
    <property type="entry name" value="ADH_zinc_N"/>
    <property type="match status" value="1"/>
</dbReference>
<comment type="catalytic activity">
    <reaction evidence="10">
        <text>6 (S)-methylmalonyl-CoA + propanoyl-CoA + 6 NADPH + 12 H(+) = 6-deoxyerythronolide B + 6 CO2 + 6 NADP(+) + 7 CoA + H2O</text>
        <dbReference type="Rhea" id="RHEA:23068"/>
        <dbReference type="ChEBI" id="CHEBI:15377"/>
        <dbReference type="ChEBI" id="CHEBI:15378"/>
        <dbReference type="ChEBI" id="CHEBI:16089"/>
        <dbReference type="ChEBI" id="CHEBI:16526"/>
        <dbReference type="ChEBI" id="CHEBI:57287"/>
        <dbReference type="ChEBI" id="CHEBI:57327"/>
        <dbReference type="ChEBI" id="CHEBI:57392"/>
        <dbReference type="ChEBI" id="CHEBI:57783"/>
        <dbReference type="ChEBI" id="CHEBI:58349"/>
        <dbReference type="EC" id="2.3.1.94"/>
    </reaction>
</comment>
<dbReference type="EC" id="2.3.1.94" evidence="14"/>
<dbReference type="SUPFAM" id="SSF51735">
    <property type="entry name" value="NAD(P)-binding Rossmann-fold domains"/>
    <property type="match status" value="5"/>
</dbReference>
<comment type="pathway">
    <text evidence="12">Antibiotic biosynthesis; erythromycin biosynthesis.</text>
</comment>
<dbReference type="Gene3D" id="3.10.129.110">
    <property type="entry name" value="Polyketide synthase dehydratase"/>
    <property type="match status" value="2"/>
</dbReference>
<dbReference type="GO" id="GO:0047879">
    <property type="term" value="F:erythronolide synthase activity"/>
    <property type="evidence" value="ECO:0007669"/>
    <property type="project" value="UniProtKB-EC"/>
</dbReference>
<dbReference type="FunFam" id="3.40.50.720:FF:000209">
    <property type="entry name" value="Polyketide synthase Pks12"/>
    <property type="match status" value="1"/>
</dbReference>
<feature type="region of interest" description="N-terminal hotdog fold" evidence="15">
    <location>
        <begin position="895"/>
        <end position="1019"/>
    </location>
</feature>
<dbReference type="FunFam" id="3.40.366.10:FF:000002">
    <property type="entry name" value="Probable polyketide synthase 2"/>
    <property type="match status" value="2"/>
</dbReference>
<dbReference type="InterPro" id="IPR032821">
    <property type="entry name" value="PKS_assoc"/>
</dbReference>
<dbReference type="GO" id="GO:0031177">
    <property type="term" value="F:phosphopantetheine binding"/>
    <property type="evidence" value="ECO:0007669"/>
    <property type="project" value="InterPro"/>
</dbReference>
<dbReference type="Pfam" id="PF14765">
    <property type="entry name" value="PS-DH"/>
    <property type="match status" value="2"/>
</dbReference>
<dbReference type="Pfam" id="PF21089">
    <property type="entry name" value="PKS_DH_N"/>
    <property type="match status" value="2"/>
</dbReference>
<dbReference type="InterPro" id="IPR006162">
    <property type="entry name" value="Ppantetheine_attach_site"/>
</dbReference>
<accession>A0A428W786</accession>
<evidence type="ECO:0000256" key="13">
    <source>
        <dbReference type="ARBA" id="ARBA00063272"/>
    </source>
</evidence>
<feature type="region of interest" description="N-terminal hotdog fold" evidence="15">
    <location>
        <begin position="2909"/>
        <end position="3033"/>
    </location>
</feature>
<dbReference type="PROSITE" id="PS00606">
    <property type="entry name" value="KS3_1"/>
    <property type="match status" value="2"/>
</dbReference>
<dbReference type="Pfam" id="PF13602">
    <property type="entry name" value="ADH_zinc_N_2"/>
    <property type="match status" value="1"/>
</dbReference>
<evidence type="ECO:0000313" key="19">
    <source>
        <dbReference type="EMBL" id="RSM38919.1"/>
    </source>
</evidence>
<dbReference type="OrthoDB" id="9778690at2"/>
<evidence type="ECO:0000259" key="17">
    <source>
        <dbReference type="PROSITE" id="PS52004"/>
    </source>
</evidence>
<dbReference type="InterPro" id="IPR015083">
    <property type="entry name" value="NorB/c/GfsB-D-like_docking"/>
</dbReference>
<reference evidence="19 20" key="1">
    <citation type="submission" date="2018-05" db="EMBL/GenBank/DDBJ databases">
        <title>Evolution of GPA BGCs.</title>
        <authorList>
            <person name="Waglechner N."/>
            <person name="Wright G.D."/>
        </authorList>
    </citation>
    <scope>NUCLEOTIDE SEQUENCE [LARGE SCALE GENOMIC DNA]</scope>
    <source>
        <strain evidence="19 20">DSM 5908</strain>
    </source>
</reference>
<feature type="active site" description="Proton donor; for dehydratase activity" evidence="15">
    <location>
        <position position="3106"/>
    </location>
</feature>
<evidence type="ECO:0000256" key="12">
    <source>
        <dbReference type="ARBA" id="ARBA00060622"/>
    </source>
</evidence>
<dbReference type="Gene3D" id="1.10.1200.10">
    <property type="entry name" value="ACP-like"/>
    <property type="match status" value="1"/>
</dbReference>
<dbReference type="SMART" id="SM00827">
    <property type="entry name" value="PKS_AT"/>
    <property type="match status" value="2"/>
</dbReference>
<dbReference type="InterPro" id="IPR020806">
    <property type="entry name" value="PKS_PP-bd"/>
</dbReference>
<dbReference type="InterPro" id="IPR049551">
    <property type="entry name" value="PKS_DH_C"/>
</dbReference>
<feature type="domain" description="PKS/mFAS DH" evidence="18">
    <location>
        <begin position="895"/>
        <end position="1166"/>
    </location>
</feature>
<dbReference type="InterPro" id="IPR016036">
    <property type="entry name" value="Malonyl_transacylase_ACP-bd"/>
</dbReference>
<dbReference type="CDD" id="cd00833">
    <property type="entry name" value="PKS"/>
    <property type="match status" value="2"/>
</dbReference>
<comment type="subunit">
    <text evidence="13">Homodimer. Erythronolide synthase is composed of EryAI, EryAII and EryAIII multimodular (2 modules) polypeptides each coding for a functional synthase subunit which participates in 2 of the six FAS-like elongation steps required for formation of the polyketide. Module 1, 2, 3, 4, 5, and 6 participating in biosynthesis steps 1, 2, 3, 4, 5, and 6, respectively.</text>
</comment>
<dbReference type="InterPro" id="IPR013149">
    <property type="entry name" value="ADH-like_C"/>
</dbReference>
<evidence type="ECO:0000256" key="6">
    <source>
        <dbReference type="ARBA" id="ARBA00022857"/>
    </source>
</evidence>
<dbReference type="Proteomes" id="UP000286716">
    <property type="component" value="Unassembled WGS sequence"/>
</dbReference>
<dbReference type="SMART" id="SM00823">
    <property type="entry name" value="PKS_PP"/>
    <property type="match status" value="1"/>
</dbReference>
<dbReference type="EMBL" id="QHHU01000052">
    <property type="protein sequence ID" value="RSM38919.1"/>
    <property type="molecule type" value="Genomic_DNA"/>
</dbReference>
<dbReference type="Pfam" id="PF16197">
    <property type="entry name" value="KAsynt_C_assoc"/>
    <property type="match status" value="2"/>
</dbReference>
<evidence type="ECO:0000256" key="5">
    <source>
        <dbReference type="ARBA" id="ARBA00022737"/>
    </source>
</evidence>
<dbReference type="PROSITE" id="PS52004">
    <property type="entry name" value="KS3_2"/>
    <property type="match status" value="2"/>
</dbReference>
<dbReference type="Gene3D" id="3.40.50.11460">
    <property type="match status" value="2"/>
</dbReference>
<feature type="domain" description="Ketosynthase family 3 (KS3)" evidence="17">
    <location>
        <begin position="34"/>
        <end position="453"/>
    </location>
</feature>
<dbReference type="FunFam" id="3.90.180.10:FF:000032">
    <property type="entry name" value="Probable polyketide synthase pks1"/>
    <property type="match status" value="1"/>
</dbReference>
<dbReference type="InterPro" id="IPR020843">
    <property type="entry name" value="ER"/>
</dbReference>
<name>A0A428W786_AMYBA</name>
<dbReference type="FunFam" id="1.10.1200.10:FF:000007">
    <property type="entry name" value="Probable polyketide synthase pks17"/>
    <property type="match status" value="1"/>
</dbReference>
<dbReference type="SUPFAM" id="SSF55048">
    <property type="entry name" value="Probable ACP-binding domain of malonyl-CoA ACP transacylase"/>
    <property type="match status" value="2"/>
</dbReference>
<feature type="active site" description="Proton donor; for dehydratase activity" evidence="15">
    <location>
        <position position="1091"/>
    </location>
</feature>
<evidence type="ECO:0000256" key="11">
    <source>
        <dbReference type="ARBA" id="ARBA00060158"/>
    </source>
</evidence>
<comment type="caution">
    <text evidence="19">The sequence shown here is derived from an EMBL/GenBank/DDBJ whole genome shotgun (WGS) entry which is preliminary data.</text>
</comment>
<dbReference type="InterPro" id="IPR020807">
    <property type="entry name" value="PKS_DH"/>
</dbReference>
<keyword evidence="9" id="KW-0012">Acyltransferase</keyword>
<dbReference type="SMART" id="SM00826">
    <property type="entry name" value="PKS_DH"/>
    <property type="match status" value="2"/>
</dbReference>
<dbReference type="InterPro" id="IPR009081">
    <property type="entry name" value="PP-bd_ACP"/>
</dbReference>
<evidence type="ECO:0000256" key="14">
    <source>
        <dbReference type="ARBA" id="ARBA00066981"/>
    </source>
</evidence>
<dbReference type="PROSITE" id="PS50075">
    <property type="entry name" value="CARRIER"/>
    <property type="match status" value="1"/>
</dbReference>
<feature type="region of interest" description="C-terminal hotdog fold" evidence="15">
    <location>
        <begin position="1031"/>
        <end position="1166"/>
    </location>
</feature>
<feature type="domain" description="Ketosynthase family 3 (KS3)" evidence="17">
    <location>
        <begin position="2045"/>
        <end position="2466"/>
    </location>
</feature>
<evidence type="ECO:0000256" key="1">
    <source>
        <dbReference type="ARBA" id="ARBA00001957"/>
    </source>
</evidence>
<dbReference type="InterPro" id="IPR055123">
    <property type="entry name" value="SpnB-like_Rossmann"/>
</dbReference>
<evidence type="ECO:0000256" key="2">
    <source>
        <dbReference type="ARBA" id="ARBA00022450"/>
    </source>
</evidence>
<keyword evidence="8" id="KW-0511">Multifunctional enzyme</keyword>
<evidence type="ECO:0000256" key="15">
    <source>
        <dbReference type="PROSITE-ProRule" id="PRU01363"/>
    </source>
</evidence>
<evidence type="ECO:0000256" key="9">
    <source>
        <dbReference type="ARBA" id="ARBA00023315"/>
    </source>
</evidence>
<dbReference type="Pfam" id="PF08240">
    <property type="entry name" value="ADH_N"/>
    <property type="match status" value="2"/>
</dbReference>
<feature type="active site" description="Proton acceptor; for dehydratase activity" evidence="15">
    <location>
        <position position="927"/>
    </location>
</feature>
<protein>
    <recommendedName>
        <fullName evidence="14">6-deoxyerythronolide-B synthase</fullName>
        <ecNumber evidence="14">2.3.1.94</ecNumber>
    </recommendedName>
</protein>
<dbReference type="InterPro" id="IPR016035">
    <property type="entry name" value="Acyl_Trfase/lysoPLipase"/>
</dbReference>
<feature type="region of interest" description="C-terminal hotdog fold" evidence="15">
    <location>
        <begin position="3045"/>
        <end position="3182"/>
    </location>
</feature>
<dbReference type="Pfam" id="PF08659">
    <property type="entry name" value="KR"/>
    <property type="match status" value="1"/>
</dbReference>
<dbReference type="Pfam" id="PF08990">
    <property type="entry name" value="Docking"/>
    <property type="match status" value="1"/>
</dbReference>
<dbReference type="SUPFAM" id="SSF52151">
    <property type="entry name" value="FabD/lysophospholipase-like"/>
    <property type="match status" value="2"/>
</dbReference>
<dbReference type="Gene3D" id="3.40.366.10">
    <property type="entry name" value="Malonyl-Coenzyme A Acyl Carrier Protein, domain 2"/>
    <property type="match status" value="2"/>
</dbReference>
<dbReference type="InterPro" id="IPR049552">
    <property type="entry name" value="PKS_DH_N"/>
</dbReference>
<dbReference type="PROSITE" id="PS00012">
    <property type="entry name" value="PHOSPHOPANTETHEINE"/>
    <property type="match status" value="1"/>
</dbReference>
<dbReference type="SMART" id="SM00825">
    <property type="entry name" value="PKS_KS"/>
    <property type="match status" value="2"/>
</dbReference>
<dbReference type="InterPro" id="IPR050091">
    <property type="entry name" value="PKS_NRPS_Biosynth_Enz"/>
</dbReference>
<evidence type="ECO:0000256" key="8">
    <source>
        <dbReference type="ARBA" id="ARBA00023268"/>
    </source>
</evidence>
<dbReference type="InterPro" id="IPR057326">
    <property type="entry name" value="KR_dom"/>
</dbReference>
<feature type="domain" description="PKS/mFAS DH" evidence="18">
    <location>
        <begin position="2909"/>
        <end position="3182"/>
    </location>
</feature>
<dbReference type="SUPFAM" id="SSF53901">
    <property type="entry name" value="Thiolase-like"/>
    <property type="match status" value="2"/>
</dbReference>
<evidence type="ECO:0000256" key="7">
    <source>
        <dbReference type="ARBA" id="ARBA00023194"/>
    </source>
</evidence>
<dbReference type="Pfam" id="PF00550">
    <property type="entry name" value="PP-binding"/>
    <property type="match status" value="1"/>
</dbReference>
<dbReference type="InterPro" id="IPR014043">
    <property type="entry name" value="Acyl_transferase_dom"/>
</dbReference>
<dbReference type="InterPro" id="IPR013968">
    <property type="entry name" value="PKS_KR"/>
</dbReference>
<dbReference type="InterPro" id="IPR018201">
    <property type="entry name" value="Ketoacyl_synth_AS"/>
</dbReference>
<dbReference type="InterPro" id="IPR011032">
    <property type="entry name" value="GroES-like_sf"/>
</dbReference>
<dbReference type="InterPro" id="IPR001227">
    <property type="entry name" value="Ac_transferase_dom_sf"/>
</dbReference>
<dbReference type="CDD" id="cd08956">
    <property type="entry name" value="KR_3_FAS_SDR_x"/>
    <property type="match status" value="1"/>
</dbReference>
<keyword evidence="3" id="KW-0597">Phosphoprotein</keyword>
<dbReference type="SUPFAM" id="SSF50129">
    <property type="entry name" value="GroES-like"/>
    <property type="match status" value="2"/>
</dbReference>
<keyword evidence="6" id="KW-0521">NADP</keyword>
<sequence length="3599" mass="371462">MAASGDKVVEALRAAMKETDRLRRQNRQLQAAAREPIAIVGMACRYPGGVRSPEDLWRLVAEGVDAVGEMPADRGWDLDALYHGGPDGTGESVTRQGGFLENVADFDPGFFRISPNEAMVMDPQQRLMLTVAWEAVERAGIDPLSLRGSDTGVFVGGGSGDYRMPHGHVDWQTAQSASLLSGRLAYTFGLQGPTMSVDTGCSSSLVSLHLAVQALRAGECSIALAGGVMVMSTPAGFTEFSAQGALSPDGRCKAFSDSADGTGWAEGAGILLVERLSDAQRLGHPVLAVVRGLAVNQDGTSNGLTAPSGGAQQKVIRAALAAAGLGPDGIDVLEAHGTGTKLGDPIEARSLLATYGRTERDHPLLLGSVKSNIGHTQAASGVAGVIKMVLALRHGVVARTLHVTEPSSHVDWSSGALQLLTEPAGWPSVDRPRRAAVSSFGASGTNAHVILEEAPAEPVVAEPPPVECGVVPWVVSAKTGEALAEQVARIRECAGSPVDVGFSLATTRSVFEHRAVLLAGAGGSEVVASGEATDAVVGLVFSGQGAQRAGMGRELAARFPVFARALDEVLAELAVDGLREVMGSGEDLEQTRFTQPALFAVEVALFRLFESWGVKPACLAGHSVGEIAAAYVAGVFSLADACALVAARGRLMQALPAGGAMVAVGAAEDVVAPLLAGRADEVAIAAVNGPASVVLAGVEPVVLEIAEVLRENGNRVKRLPVSHAFHSPLMEPVLAEFRSVLAGVEFAEPRIPLVSNVTGALVTAEVCDPEYWVRHVREPVRFADGVAAMRDAGVSVFVELGPGTGLASMVHEIVDDPTVAVIPALRETPEERSVVAALGAAFVAGVEIGWPAFFAGLGGRRIDLPTYPFQETRFWPKTTTRAGKVADWGLVPAGHPLLGAAVPLADDQGAVLTGRLSVATHPWIGDHVLGDAVVFPGTGFLELAVRAADQVGCRQVQELTLAVPMVLGAGEAVDVQVVVGAPDPAGRRDLRIHSRPAAAPDSTWTHHATGVLAPAEIRSGQAPAQWPPAGAEAVAIDDFYARMAAGGLVYGPSFEGLRALWRQGEDLYAEVEFPQAPQDAAAYGLHPALLDAALQASSFFAANAGKNLMPFSWNGVSLHAAGATVLRVRWQGDGDSFTLSATDVAGNPVLSVESLVLRAPTGRISAAPSARDALLRLHFAPLSLPEAAEVPARNWAVIGPDTFGLRSVVDARAAGSPGELAESGVVPDWALVQIAGGDVAAGPSVAHEAAARVLGVLQDWLARPELEPAKLVVVTRGAVDEVTDPAAAAVWGLLRSAQSEHPGRFVLLDLDAGGAALLPRLAASVFVDEPQVAVRDGVVRVARLARLATSSSLVPPSGEWRLDSKHSGSLDDLCLAPVAEEPKPLRDREVRVRITATGINFRDVLNALGLYPGPAGPLGSEITGVVTEIGPDVTGLAVGDRVMGISPGGIGSAPVVVDERIVIRVPEGWADETAASVPLAFLTAFYAFTDLADLRAGQKVLVHAGTGGVGMAAVQLAKHLGAEVFATASPAKQDTLRAMGIPDDHIASSRTTDFEGAFASLAGAGLDVVLNSLTGEFIDASLRLLKPGGHFLEMGKTDVRESPPGVRYRAFDLSEAGPDRMGEMLTALLGLFARGALEPLPITAWDIRRCRDAFRFMSQAKHIGKLVLTMPPVWDRDATVLITGGTGGLAAHLARHLVAQGQRHLLLAGRRGPAAPGAAELAAELGDAVTIAACDVSDPAAVRELIDGRTITAVVHAAGVVADGVLGSITPERLDTVLAPKVDAAWHLHQATLDQPLAAFVLYSSAAGLVGSPGQGSYAAANVAMDALAGYRHRLGLPATSVAWGPWAGSSGMTAGLTETDRRRTAAAGLAGIEAGPGMAMFDTAIATDEPVLMATAGGAAAPQGTVPSILRDLVRGARRTAAAAGPLAPGGLAAELAGMRAADRHQHLLGIIRGEAAAVLGHPSMDLVGAKQEFRELGFDSLSSVELRNRLAGATGQRLPATLVFDYPTPVRLATFLLTEVLGEAVPTTGTGVPAVTTGPASDDDRIAVVGMSCHYPGGIHTPEDLWQLVVDGRDVISGFPGDRGWEDASRYTPEGNTVSLSPVGGFLEDAARFDPAFFGISPREAIAMDPQQRVLLKTAWEAIERAGIDPLSLAGTPTGVYIGASDADYAGLLFGDPAAEGFVMTGTTVSVISGRLSYTFGLEGPAVSIDTACSSSLVALHLAAQALRAGDCSLALAGGVTVMSSPVPFAEFGRQGGLAQDGRCKAYADSADGTGWSEGAGVLVLERLSDARRHGHHVLAVVAGSAVNSDGASNGFTAPNGPSQQRVIRQALSSAGLSPSDVDVVEGHGTGTRLGDPIEAQALLATYGRDRETPLLLGSVKSNLGHTQAAAGVAGVIKMVQALGHGIAPRTLNVDEPSSHVDWESGAVSLLTEPAGWPSVDRPRRAGVSAFGVSGTNAHVILEQAPAEPVVAGTPSVEAGVVPWVVSAKSEAALAEQVARVRGCAGDPVDVGFSLATTRSVFEHRAVLLAGAEGVDVVASGEAAEASVGAVFPGQGAQRSGMGRELAARFPVFARALDEALSCLDGGVRDVLWGTDAEALDRTGVTQPALFAVEVALYRLWESWGVRFGSVAGHSVGEIAAAHVAGVLSLADAGALVSARARLMQALPPGGAMVAVGAAEDVVAPLLAGRADEVSIAAVNGPASVVLAGVEHVVLEIAEVLRENGNRVKRLPVSHAFHSPLMEPVLAEFRSVVAGLEFAEPVVPLVSNLTGALVADEVCDPEYWVRHVREPVRFADGVAAMRAAGASVFVELGPGSSLSSMVHQIVDDPAVPVIPALREAPEERSAVAALSAAFVAGAEVDWPAVFAGLGGRRIDLPTYPFQETRFWPTATGRTGSAADWGLVSARHPLLGAAVGLPDDEGVVLTGRLSTTTHPWLADHQVGAAILFPGTGFLELAVRAGDHVDCRQVQELTLAVPMVLARGEAVAVRVSVGAPDETGRRDLRIHSRPAGRPEGTWTHHATGVLAPDETRTEWVPPQWPPAGAEAVGLDTFYAGLAESGLVYGPVFQGLRGAWRHGEDLYAEVALPEPAVSAAAGFGLHPALLDAALQVSGELFDAGSGQGLLPFSWSGVSLHAGGATVLRVRWRRHGDAVSLAATDVAGNPVISVESLLLRSATAAGAAAPATDARESLLRLEWETVPPTGSPAGQRWAVLGDDLFGLAPVLSATTAGSPGELAESGVVPDWAVLEIGGGGVAAGPSAAHEAAARVLGVLQDWLARPELEPARLVVVTRGAVDEVTDPAAAAVWGLVRTAQSEHPDRFVLLDLDAGSAGVLPGLTASVLREEPQIAVRDGVVRVARLARLATSPSLVPPSGEWCLDSKHSGSLDDLYLAPVDEPAQPLRGREVRLRITAAGMNFRDVLNALGLYPGQAGPLGAEGAGVVTEVGPDVTGLAVGDRAMGIVPGGIRTAPLTLDERILTRVPDGWADETAASVPLAFLTAFYAFTDLADLRAGQKVLVHAGTGGVGMAAVQLAKHLGAEVFATASPAKQDTLRAMGIPDDHIASSRTTDFEGAFASLAGAGLDVVLNSLTGEFIDASLR</sequence>
<dbReference type="FunFam" id="3.40.47.10:FF:000019">
    <property type="entry name" value="Polyketide synthase type I"/>
    <property type="match status" value="2"/>
</dbReference>
<dbReference type="Pfam" id="PF02801">
    <property type="entry name" value="Ketoacyl-synt_C"/>
    <property type="match status" value="2"/>
</dbReference>
<dbReference type="InterPro" id="IPR013154">
    <property type="entry name" value="ADH-like_N"/>
</dbReference>
<dbReference type="GO" id="GO:0004312">
    <property type="term" value="F:fatty acid synthase activity"/>
    <property type="evidence" value="ECO:0007669"/>
    <property type="project" value="TreeGrafter"/>
</dbReference>
<dbReference type="GO" id="GO:0016491">
    <property type="term" value="F:oxidoreductase activity"/>
    <property type="evidence" value="ECO:0007669"/>
    <property type="project" value="InterPro"/>
</dbReference>
<keyword evidence="7" id="KW-0045">Antibiotic biosynthesis</keyword>
<gene>
    <name evidence="19" type="ORF">DMA12_31410</name>
</gene>
<dbReference type="InterPro" id="IPR049900">
    <property type="entry name" value="PKS_mFAS_DH"/>
</dbReference>